<comment type="caution">
    <text evidence="1">The sequence shown here is derived from an EMBL/GenBank/DDBJ whole genome shotgun (WGS) entry which is preliminary data.</text>
</comment>
<gene>
    <name evidence="1" type="ORF">DFP98_101133</name>
</gene>
<protein>
    <submittedName>
        <fullName evidence="1">Uncharacterized protein DUF4194</fullName>
    </submittedName>
</protein>
<dbReference type="AlphaFoldDB" id="A0A3D9KRW8"/>
<dbReference type="RefSeq" id="WP_116058624.1">
    <property type="nucleotide sequence ID" value="NZ_QRDZ01000001.1"/>
</dbReference>
<evidence type="ECO:0000313" key="1">
    <source>
        <dbReference type="EMBL" id="RED89162.1"/>
    </source>
</evidence>
<accession>A0A3D9KRW8</accession>
<dbReference type="InterPro" id="IPR025449">
    <property type="entry name" value="JetB"/>
</dbReference>
<reference evidence="1 2" key="1">
    <citation type="submission" date="2018-07" db="EMBL/GenBank/DDBJ databases">
        <title>Genomic Encyclopedia of Type Strains, Phase III (KMG-III): the genomes of soil and plant-associated and newly described type strains.</title>
        <authorList>
            <person name="Whitman W."/>
        </authorList>
    </citation>
    <scope>NUCLEOTIDE SEQUENCE [LARGE SCALE GENOMIC DNA]</scope>
    <source>
        <strain evidence="1 2">CECT 7287</strain>
    </source>
</reference>
<evidence type="ECO:0000313" key="2">
    <source>
        <dbReference type="Proteomes" id="UP000256977"/>
    </source>
</evidence>
<organism evidence="1 2">
    <name type="scientific">Cohnella phaseoli</name>
    <dbReference type="NCBI Taxonomy" id="456490"/>
    <lineage>
        <taxon>Bacteria</taxon>
        <taxon>Bacillati</taxon>
        <taxon>Bacillota</taxon>
        <taxon>Bacilli</taxon>
        <taxon>Bacillales</taxon>
        <taxon>Paenibacillaceae</taxon>
        <taxon>Cohnella</taxon>
    </lineage>
</organism>
<dbReference type="Proteomes" id="UP000256977">
    <property type="component" value="Unassembled WGS sequence"/>
</dbReference>
<name>A0A3D9KRW8_9BACL</name>
<keyword evidence="2" id="KW-1185">Reference proteome</keyword>
<sequence>MIPYYENLREEEKEEVTQSIQLLYKQTFLLERKFEKKSGRFQFSRDFRICDKHLEFIRSYFAISGISVIENSQIGVIYLQGENLIGEKLPKLATLYLLTLKLIYDEHMESVSTSVNIYTKLSDIHEKLANYRLLKKQPSVTEVKRTITLLKKYQIVEPLDTLEDFNGNSQIIIYPCINVVLLGDDARALLESFNGGEEDDDESEI</sequence>
<dbReference type="Pfam" id="PF13835">
    <property type="entry name" value="DUF4194"/>
    <property type="match status" value="1"/>
</dbReference>
<dbReference type="EMBL" id="QRDZ01000001">
    <property type="protein sequence ID" value="RED89162.1"/>
    <property type="molecule type" value="Genomic_DNA"/>
</dbReference>
<dbReference type="OrthoDB" id="2042225at2"/>
<proteinExistence type="predicted"/>